<evidence type="ECO:0000256" key="1">
    <source>
        <dbReference type="ARBA" id="ARBA00007664"/>
    </source>
</evidence>
<dbReference type="PROSITE" id="PS51318">
    <property type="entry name" value="TAT"/>
    <property type="match status" value="1"/>
</dbReference>
<keyword evidence="2" id="KW-1015">Disulfide bond</keyword>
<dbReference type="Gene3D" id="2.40.10.10">
    <property type="entry name" value="Trypsin-like serine proteases"/>
    <property type="match status" value="1"/>
</dbReference>
<evidence type="ECO:0000259" key="3">
    <source>
        <dbReference type="PROSITE" id="PS50240"/>
    </source>
</evidence>
<dbReference type="Pfam" id="PF00089">
    <property type="entry name" value="Trypsin"/>
    <property type="match status" value="1"/>
</dbReference>
<name>A0ABW2KH85_9ACTN</name>
<dbReference type="InterPro" id="IPR009003">
    <property type="entry name" value="Peptidase_S1_PA"/>
</dbReference>
<evidence type="ECO:0000313" key="4">
    <source>
        <dbReference type="EMBL" id="MFC7328790.1"/>
    </source>
</evidence>
<dbReference type="PRINTS" id="PR00722">
    <property type="entry name" value="CHYMOTRYPSIN"/>
</dbReference>
<evidence type="ECO:0000313" key="5">
    <source>
        <dbReference type="Proteomes" id="UP001596540"/>
    </source>
</evidence>
<dbReference type="SMART" id="SM00020">
    <property type="entry name" value="Tryp_SPc"/>
    <property type="match status" value="1"/>
</dbReference>
<accession>A0ABW2KH85</accession>
<dbReference type="InterPro" id="IPR001254">
    <property type="entry name" value="Trypsin_dom"/>
</dbReference>
<dbReference type="InterPro" id="IPR050430">
    <property type="entry name" value="Peptidase_S1"/>
</dbReference>
<evidence type="ECO:0000256" key="2">
    <source>
        <dbReference type="ARBA" id="ARBA00023157"/>
    </source>
</evidence>
<reference evidence="5" key="1">
    <citation type="journal article" date="2019" name="Int. J. Syst. Evol. Microbiol.">
        <title>The Global Catalogue of Microorganisms (GCM) 10K type strain sequencing project: providing services to taxonomists for standard genome sequencing and annotation.</title>
        <authorList>
            <consortium name="The Broad Institute Genomics Platform"/>
            <consortium name="The Broad Institute Genome Sequencing Center for Infectious Disease"/>
            <person name="Wu L."/>
            <person name="Ma J."/>
        </authorList>
    </citation>
    <scope>NUCLEOTIDE SEQUENCE [LARGE SCALE GENOMIC DNA]</scope>
    <source>
        <strain evidence="5">CGMCC 4.7382</strain>
    </source>
</reference>
<protein>
    <submittedName>
        <fullName evidence="4">S1 family peptidase</fullName>
    </submittedName>
</protein>
<dbReference type="InterPro" id="IPR043504">
    <property type="entry name" value="Peptidase_S1_PA_chymotrypsin"/>
</dbReference>
<dbReference type="InterPro" id="IPR006311">
    <property type="entry name" value="TAT_signal"/>
</dbReference>
<dbReference type="PANTHER" id="PTHR24276:SF96">
    <property type="entry name" value="PEPTIDASE S1 DOMAIN-CONTAINING PROTEIN"/>
    <property type="match status" value="1"/>
</dbReference>
<dbReference type="SUPFAM" id="SSF50494">
    <property type="entry name" value="Trypsin-like serine proteases"/>
    <property type="match status" value="1"/>
</dbReference>
<dbReference type="InterPro" id="IPR018114">
    <property type="entry name" value="TRYPSIN_HIS"/>
</dbReference>
<feature type="domain" description="Peptidase S1" evidence="3">
    <location>
        <begin position="44"/>
        <end position="266"/>
    </location>
</feature>
<comment type="caution">
    <text evidence="4">The sequence shown here is derived from an EMBL/GenBank/DDBJ whole genome shotgun (WGS) entry which is preliminary data.</text>
</comment>
<comment type="similarity">
    <text evidence="1">Belongs to the peptidase S1 family.</text>
</comment>
<dbReference type="PROSITE" id="PS50240">
    <property type="entry name" value="TRYPSIN_DOM"/>
    <property type="match status" value="1"/>
</dbReference>
<keyword evidence="5" id="KW-1185">Reference proteome</keyword>
<dbReference type="EMBL" id="JBHTBH010000006">
    <property type="protein sequence ID" value="MFC7328790.1"/>
    <property type="molecule type" value="Genomic_DNA"/>
</dbReference>
<proteinExistence type="inferred from homology"/>
<dbReference type="RefSeq" id="WP_379871448.1">
    <property type="nucleotide sequence ID" value="NZ_JBHTBH010000006.1"/>
</dbReference>
<gene>
    <name evidence="4" type="ORF">ACFQRF_13650</name>
</gene>
<organism evidence="4 5">
    <name type="scientific">Marinactinospora rubrisoli</name>
    <dbReference type="NCBI Taxonomy" id="2715399"/>
    <lineage>
        <taxon>Bacteria</taxon>
        <taxon>Bacillati</taxon>
        <taxon>Actinomycetota</taxon>
        <taxon>Actinomycetes</taxon>
        <taxon>Streptosporangiales</taxon>
        <taxon>Nocardiopsidaceae</taxon>
        <taxon>Marinactinospora</taxon>
    </lineage>
</organism>
<dbReference type="Proteomes" id="UP001596540">
    <property type="component" value="Unassembled WGS sequence"/>
</dbReference>
<dbReference type="InterPro" id="IPR001314">
    <property type="entry name" value="Peptidase_S1A"/>
</dbReference>
<dbReference type="PANTHER" id="PTHR24276">
    <property type="entry name" value="POLYSERASE-RELATED"/>
    <property type="match status" value="1"/>
</dbReference>
<dbReference type="PROSITE" id="PS00134">
    <property type="entry name" value="TRYPSIN_HIS"/>
    <property type="match status" value="1"/>
</dbReference>
<dbReference type="CDD" id="cd00190">
    <property type="entry name" value="Tryp_SPc"/>
    <property type="match status" value="1"/>
</dbReference>
<sequence length="267" mass="28317">MIEEPAHPPAKGTKRRSALMGVLGTGVLLAALIPAADAAAAPAIIGGSEAADEYPFMVSLQADRGTHYCGGTLIDPEWVVTAAHCVTHGKRSTVRVGSSDRTTGGTERNVVRIVVHPDYSPPPFWAADIALVRLDRPVAEQPVEIARKAGEPGTSVRMLGWGMACESGDECLSLPTRLQELDSKIVAGDRCGGFDDATEICVDHPREYVQACRFDSGGPLLKGGPGRWRLVGATSRDGDTDPRCASGPAVWTDVTVYTDWIERTIAG</sequence>